<sequence>MKTQLNYTLALCAFILLCSFTFSSKTSEQNISITNKSVSRSSVNPWFHSSTAEVLNLTSMVAPGDEDEDGVPDSLDKCPHTPPLTFVDANGCPIF</sequence>
<dbReference type="Proteomes" id="UP001549749">
    <property type="component" value="Unassembled WGS sequence"/>
</dbReference>
<evidence type="ECO:0000313" key="2">
    <source>
        <dbReference type="EMBL" id="MET7000661.1"/>
    </source>
</evidence>
<feature type="signal peptide" evidence="1">
    <location>
        <begin position="1"/>
        <end position="24"/>
    </location>
</feature>
<organism evidence="2 3">
    <name type="scientific">Chitinophaga defluvii</name>
    <dbReference type="NCBI Taxonomy" id="3163343"/>
    <lineage>
        <taxon>Bacteria</taxon>
        <taxon>Pseudomonadati</taxon>
        <taxon>Bacteroidota</taxon>
        <taxon>Chitinophagia</taxon>
        <taxon>Chitinophagales</taxon>
        <taxon>Chitinophagaceae</taxon>
        <taxon>Chitinophaga</taxon>
    </lineage>
</organism>
<evidence type="ECO:0000256" key="1">
    <source>
        <dbReference type="SAM" id="SignalP"/>
    </source>
</evidence>
<keyword evidence="1" id="KW-0732">Signal</keyword>
<dbReference type="InterPro" id="IPR028974">
    <property type="entry name" value="TSP_type-3_rpt"/>
</dbReference>
<comment type="caution">
    <text evidence="2">The sequence shown here is derived from an EMBL/GenBank/DDBJ whole genome shotgun (WGS) entry which is preliminary data.</text>
</comment>
<protein>
    <submittedName>
        <fullName evidence="2">Thrombospondin type 3 repeat-containing protein</fullName>
    </submittedName>
</protein>
<evidence type="ECO:0000313" key="3">
    <source>
        <dbReference type="Proteomes" id="UP001549749"/>
    </source>
</evidence>
<dbReference type="RefSeq" id="WP_354663215.1">
    <property type="nucleotide sequence ID" value="NZ_JBEXAC010000002.1"/>
</dbReference>
<accession>A0ABV2TCB6</accession>
<proteinExistence type="predicted"/>
<gene>
    <name evidence="2" type="ORF">ABR189_24975</name>
</gene>
<dbReference type="EMBL" id="JBEXAC010000002">
    <property type="protein sequence ID" value="MET7000661.1"/>
    <property type="molecule type" value="Genomic_DNA"/>
</dbReference>
<name>A0ABV2TCB6_9BACT</name>
<reference evidence="2 3" key="1">
    <citation type="submission" date="2024-06" db="EMBL/GenBank/DDBJ databases">
        <title>Chitinophaga defluvii sp. nov., isolated from municipal sewage.</title>
        <authorList>
            <person name="Zhang L."/>
        </authorList>
    </citation>
    <scope>NUCLEOTIDE SEQUENCE [LARGE SCALE GENOMIC DNA]</scope>
    <source>
        <strain evidence="2 3">H8</strain>
    </source>
</reference>
<keyword evidence="3" id="KW-1185">Reference proteome</keyword>
<dbReference type="SUPFAM" id="SSF103647">
    <property type="entry name" value="TSP type-3 repeat"/>
    <property type="match status" value="1"/>
</dbReference>
<feature type="chain" id="PRO_5045217478" evidence="1">
    <location>
        <begin position="25"/>
        <end position="95"/>
    </location>
</feature>